<organism evidence="1 2">
    <name type="scientific">Rattus norvegicus</name>
    <name type="common">Rat</name>
    <dbReference type="NCBI Taxonomy" id="10116"/>
    <lineage>
        <taxon>Eukaryota</taxon>
        <taxon>Metazoa</taxon>
        <taxon>Chordata</taxon>
        <taxon>Craniata</taxon>
        <taxon>Vertebrata</taxon>
        <taxon>Euteleostomi</taxon>
        <taxon>Mammalia</taxon>
        <taxon>Eutheria</taxon>
        <taxon>Euarchontoglires</taxon>
        <taxon>Glires</taxon>
        <taxon>Rodentia</taxon>
        <taxon>Myomorpha</taxon>
        <taxon>Muroidea</taxon>
        <taxon>Muridae</taxon>
        <taxon>Murinae</taxon>
        <taxon>Rattus</taxon>
    </lineage>
</organism>
<protein>
    <submittedName>
        <fullName evidence="1">RCG47416</fullName>
    </submittedName>
</protein>
<accession>A6I0H8</accession>
<dbReference type="EMBL" id="CH473953">
    <property type="protein sequence ID" value="EDM12959.1"/>
    <property type="molecule type" value="Genomic_DNA"/>
</dbReference>
<name>A6I0H8_RAT</name>
<evidence type="ECO:0000313" key="1">
    <source>
        <dbReference type="EMBL" id="EDM12959.1"/>
    </source>
</evidence>
<evidence type="ECO:0000313" key="2">
    <source>
        <dbReference type="Proteomes" id="UP000234681"/>
    </source>
</evidence>
<sequence>MTRSINESELLPQDCSFVCSVTLIQPCLCISGTVMQAQRFLPYALCSQPTGRDVRLCC</sequence>
<proteinExistence type="predicted"/>
<gene>
    <name evidence="1" type="ORF">rCG_47416</name>
</gene>
<dbReference type="AlphaFoldDB" id="A6I0H8"/>
<reference evidence="2" key="1">
    <citation type="submission" date="2005-09" db="EMBL/GenBank/DDBJ databases">
        <authorList>
            <person name="Mural R.J."/>
            <person name="Li P.W."/>
            <person name="Adams M.D."/>
            <person name="Amanatides P.G."/>
            <person name="Baden-Tillson H."/>
            <person name="Barnstead M."/>
            <person name="Chin S.H."/>
            <person name="Dew I."/>
            <person name="Evans C.A."/>
            <person name="Ferriera S."/>
            <person name="Flanigan M."/>
            <person name="Fosler C."/>
            <person name="Glodek A."/>
            <person name="Gu Z."/>
            <person name="Holt R.A."/>
            <person name="Jennings D."/>
            <person name="Kraft C.L."/>
            <person name="Lu F."/>
            <person name="Nguyen T."/>
            <person name="Nusskern D.R."/>
            <person name="Pfannkoch C.M."/>
            <person name="Sitter C."/>
            <person name="Sutton G.G."/>
            <person name="Venter J.C."/>
            <person name="Wang Z."/>
            <person name="Woodage T."/>
            <person name="Zheng X.H."/>
            <person name="Zhong F."/>
        </authorList>
    </citation>
    <scope>NUCLEOTIDE SEQUENCE [LARGE SCALE GENOMIC DNA]</scope>
    <source>
        <strain>BN</strain>
        <strain evidence="2">Sprague-Dawley</strain>
    </source>
</reference>
<dbReference type="Proteomes" id="UP000234681">
    <property type="component" value="Chromosome 1"/>
</dbReference>